<evidence type="ECO:0000313" key="1">
    <source>
        <dbReference type="EMBL" id="QCP51528.1"/>
    </source>
</evidence>
<sequence>MHPNLQVENEETIEALSARTKALLDRIQQRFYFVASITAFSAVPSVYRAVRRALLFPLSPPLTCSRIVRFLARFLAAPRSKTPRTCPLHRASST</sequence>
<gene>
    <name evidence="1" type="ORF">FAZ95_21625</name>
</gene>
<protein>
    <submittedName>
        <fullName evidence="1">Uncharacterized protein</fullName>
    </submittedName>
</protein>
<accession>A0A4P8IQY7</accession>
<reference evidence="1 2" key="1">
    <citation type="submission" date="2019-05" db="EMBL/GenBank/DDBJ databases">
        <title>Burkholderia sp. DHOD12, isolated from subtropical forest soil.</title>
        <authorList>
            <person name="Gao Z.-H."/>
            <person name="Qiu L.-H."/>
        </authorList>
    </citation>
    <scope>NUCLEOTIDE SEQUENCE [LARGE SCALE GENOMIC DNA]</scope>
    <source>
        <strain evidence="1 2">DHOD12</strain>
    </source>
</reference>
<organism evidence="1 2">
    <name type="scientific">Trinickia violacea</name>
    <dbReference type="NCBI Taxonomy" id="2571746"/>
    <lineage>
        <taxon>Bacteria</taxon>
        <taxon>Pseudomonadati</taxon>
        <taxon>Pseudomonadota</taxon>
        <taxon>Betaproteobacteria</taxon>
        <taxon>Burkholderiales</taxon>
        <taxon>Burkholderiaceae</taxon>
        <taxon>Trinickia</taxon>
    </lineage>
</organism>
<dbReference type="AlphaFoldDB" id="A0A4P8IQY7"/>
<name>A0A4P8IQY7_9BURK</name>
<dbReference type="KEGG" id="tvl:FAZ95_21625"/>
<dbReference type="EMBL" id="CP040077">
    <property type="protein sequence ID" value="QCP51528.1"/>
    <property type="molecule type" value="Genomic_DNA"/>
</dbReference>
<evidence type="ECO:0000313" key="2">
    <source>
        <dbReference type="Proteomes" id="UP000298656"/>
    </source>
</evidence>
<proteinExistence type="predicted"/>
<dbReference type="Proteomes" id="UP000298656">
    <property type="component" value="Chromosome 1"/>
</dbReference>
<keyword evidence="2" id="KW-1185">Reference proteome</keyword>